<dbReference type="InterPro" id="IPR008912">
    <property type="entry name" value="Uncharacterised_CoxE"/>
</dbReference>
<dbReference type="EMBL" id="JACHJR010000001">
    <property type="protein sequence ID" value="MBB4950453.1"/>
    <property type="molecule type" value="Genomic_DNA"/>
</dbReference>
<comment type="caution">
    <text evidence="2">The sequence shown here is derived from an EMBL/GenBank/DDBJ whole genome shotgun (WGS) entry which is preliminary data.</text>
</comment>
<dbReference type="PANTHER" id="PTHR30634:SF16">
    <property type="entry name" value="OUTER-MEMBRANE LIPOPROTEIN LOLB"/>
    <property type="match status" value="1"/>
</dbReference>
<organism evidence="2 3">
    <name type="scientific">Kitasatospora gansuensis</name>
    <dbReference type="NCBI Taxonomy" id="258050"/>
    <lineage>
        <taxon>Bacteria</taxon>
        <taxon>Bacillati</taxon>
        <taxon>Actinomycetota</taxon>
        <taxon>Actinomycetes</taxon>
        <taxon>Kitasatosporales</taxon>
        <taxon>Streptomycetaceae</taxon>
        <taxon>Kitasatospora</taxon>
    </lineage>
</organism>
<dbReference type="SMART" id="SM00327">
    <property type="entry name" value="VWA"/>
    <property type="match status" value="1"/>
</dbReference>
<dbReference type="InterPro" id="IPR002035">
    <property type="entry name" value="VWF_A"/>
</dbReference>
<accession>A0A7W7SID6</accession>
<dbReference type="Proteomes" id="UP000573327">
    <property type="component" value="Unassembled WGS sequence"/>
</dbReference>
<feature type="domain" description="VWFA" evidence="1">
    <location>
        <begin position="222"/>
        <end position="381"/>
    </location>
</feature>
<reference evidence="2 3" key="1">
    <citation type="submission" date="2020-08" db="EMBL/GenBank/DDBJ databases">
        <title>Sequencing the genomes of 1000 actinobacteria strains.</title>
        <authorList>
            <person name="Klenk H.-P."/>
        </authorList>
    </citation>
    <scope>NUCLEOTIDE SEQUENCE [LARGE SCALE GENOMIC DNA]</scope>
    <source>
        <strain evidence="2 3">DSM 44786</strain>
    </source>
</reference>
<sequence length="386" mass="42589">MTPPDAVPGAAPDAGLERWRLILGAPAERHTGPLGAEAGARDAALEWLYGRDEEQLRRGVRRGTGTREGGDGPSAVTAVDWLDDVHRLFPKETVERLERDAVERYEIHEIVTDPTVLERVEPNPTLLRAVLRTRHLMNPEVLGLARRIVEAVVRQLMARLSPEVRRSFTGSRSARPSRVPLARDFDFRATVRANLKHYQPAERRLLIEQPHFHSRTSRHLEQWQLVLLVDQSGSMVDSVIHSAVTAACLWGLPGLRTHLVAFDTSVVDLTADVTDPVELLMRVQLGGGTDIARAVDYGAGLVDRPRRAIVVLISDFYEGGDPHRLVRTVRALVEQGTTVLALAALDEQADPVYDRELAQQLADVGAHVGAMTPGQLAAFVAERLGR</sequence>
<proteinExistence type="predicted"/>
<dbReference type="SUPFAM" id="SSF53300">
    <property type="entry name" value="vWA-like"/>
    <property type="match status" value="1"/>
</dbReference>
<dbReference type="Pfam" id="PF05762">
    <property type="entry name" value="VWA_CoxE"/>
    <property type="match status" value="1"/>
</dbReference>
<dbReference type="RefSeq" id="WP_184921636.1">
    <property type="nucleotide sequence ID" value="NZ_JACHJR010000001.1"/>
</dbReference>
<dbReference type="PANTHER" id="PTHR30634">
    <property type="entry name" value="OUTER MEMBRANE LOLAB LIPOPROTEIN INSERTION APPARATUS"/>
    <property type="match status" value="1"/>
</dbReference>
<evidence type="ECO:0000313" key="3">
    <source>
        <dbReference type="Proteomes" id="UP000573327"/>
    </source>
</evidence>
<dbReference type="InterPro" id="IPR036465">
    <property type="entry name" value="vWFA_dom_sf"/>
</dbReference>
<dbReference type="AlphaFoldDB" id="A0A7W7SID6"/>
<evidence type="ECO:0000259" key="1">
    <source>
        <dbReference type="SMART" id="SM00327"/>
    </source>
</evidence>
<dbReference type="InterPro" id="IPR050458">
    <property type="entry name" value="LolB"/>
</dbReference>
<protein>
    <submittedName>
        <fullName evidence="2">Mg-chelatase subunit ChlD</fullName>
    </submittedName>
</protein>
<dbReference type="Gene3D" id="3.40.50.410">
    <property type="entry name" value="von Willebrand factor, type A domain"/>
    <property type="match status" value="1"/>
</dbReference>
<evidence type="ECO:0000313" key="2">
    <source>
        <dbReference type="EMBL" id="MBB4950453.1"/>
    </source>
</evidence>
<keyword evidence="3" id="KW-1185">Reference proteome</keyword>
<name>A0A7W7SID6_9ACTN</name>
<gene>
    <name evidence="2" type="ORF">F4556_005988</name>
</gene>